<name>A0A290S2S5_9GAMM</name>
<evidence type="ECO:0008006" key="4">
    <source>
        <dbReference type="Google" id="ProtNLM"/>
    </source>
</evidence>
<dbReference type="Proteomes" id="UP000016505">
    <property type="component" value="Chromosome I"/>
</dbReference>
<keyword evidence="1" id="KW-0732">Signal</keyword>
<reference evidence="2 3" key="1">
    <citation type="journal article" date="2012" name="J. Bacteriol.">
        <title>Genome sequences of type strains of seven species of the marine bacterium Pseudoalteromonas.</title>
        <authorList>
            <person name="Xie B.B."/>
            <person name="Shu Y.L."/>
            <person name="Qin Q.L."/>
            <person name="Rong J.C."/>
            <person name="Zhang X.Y."/>
            <person name="Chen X.L."/>
            <person name="Shi M."/>
            <person name="He H.L."/>
            <person name="Zhou B.C."/>
            <person name="Zhang Y.Z."/>
        </authorList>
    </citation>
    <scope>NUCLEOTIDE SEQUENCE [LARGE SCALE GENOMIC DNA]</scope>
    <source>
        <strain evidence="2 3">A 37-1-2</strain>
    </source>
</reference>
<dbReference type="KEGG" id="part:PARC_a1183"/>
<dbReference type="EMBL" id="CP011025">
    <property type="protein sequence ID" value="ATC85827.1"/>
    <property type="molecule type" value="Genomic_DNA"/>
</dbReference>
<proteinExistence type="predicted"/>
<dbReference type="OrthoDB" id="6311160at2"/>
<dbReference type="AlphaFoldDB" id="A0A290S2S5"/>
<evidence type="ECO:0000256" key="1">
    <source>
        <dbReference type="SAM" id="SignalP"/>
    </source>
</evidence>
<sequence length="156" mass="17268">MKKLTWFLLCCFAMNAYSNDEVSLTLVGYISPVCGFTTQNNNLQFSSDGLASTKLVINCNSPMRVSMQSENGGLRHQQSTQINAYNINWSIEGVSSDVSATALELKSMYNFDVDNILFNSVAKLQLKLDEPLIYAGSYQDVLRIEMTPSVVSGGVW</sequence>
<evidence type="ECO:0000313" key="3">
    <source>
        <dbReference type="Proteomes" id="UP000016505"/>
    </source>
</evidence>
<protein>
    <recommendedName>
        <fullName evidence="4">Spore coat protein U domain-containing protein</fullName>
    </recommendedName>
</protein>
<dbReference type="RefSeq" id="WP_010553858.1">
    <property type="nucleotide sequence ID" value="NZ_CP011025.1"/>
</dbReference>
<evidence type="ECO:0000313" key="2">
    <source>
        <dbReference type="EMBL" id="ATC85827.1"/>
    </source>
</evidence>
<feature type="chain" id="PRO_5012561308" description="Spore coat protein U domain-containing protein" evidence="1">
    <location>
        <begin position="19"/>
        <end position="156"/>
    </location>
</feature>
<gene>
    <name evidence="2" type="ORF">PARC_a1183</name>
</gene>
<feature type="signal peptide" evidence="1">
    <location>
        <begin position="1"/>
        <end position="18"/>
    </location>
</feature>
<accession>A0A290S2S5</accession>
<organism evidence="2 3">
    <name type="scientific">Pseudoalteromonas arctica A 37-1-2</name>
    <dbReference type="NCBI Taxonomy" id="1117313"/>
    <lineage>
        <taxon>Bacteria</taxon>
        <taxon>Pseudomonadati</taxon>
        <taxon>Pseudomonadota</taxon>
        <taxon>Gammaproteobacteria</taxon>
        <taxon>Alteromonadales</taxon>
        <taxon>Pseudoalteromonadaceae</taxon>
        <taxon>Pseudoalteromonas</taxon>
    </lineage>
</organism>